<protein>
    <submittedName>
        <fullName evidence="9">Drug resistance transporter, EmrB/QacA subfamily</fullName>
    </submittedName>
</protein>
<dbReference type="PANTHER" id="PTHR42718:SF24">
    <property type="entry name" value="MAJOR FACILITATOR SUPERFAMILY (MFS) PROFILE DOMAIN-CONTAINING PROTEIN"/>
    <property type="match status" value="1"/>
</dbReference>
<dbReference type="EMBL" id="FOJW01000010">
    <property type="protein sequence ID" value="SFB21504.1"/>
    <property type="molecule type" value="Genomic_DNA"/>
</dbReference>
<keyword evidence="5 7" id="KW-1133">Transmembrane helix</keyword>
<feature type="transmembrane region" description="Helical" evidence="7">
    <location>
        <begin position="85"/>
        <end position="108"/>
    </location>
</feature>
<feature type="transmembrane region" description="Helical" evidence="7">
    <location>
        <begin position="204"/>
        <end position="223"/>
    </location>
</feature>
<evidence type="ECO:0000256" key="7">
    <source>
        <dbReference type="SAM" id="Phobius"/>
    </source>
</evidence>
<feature type="transmembrane region" description="Helical" evidence="7">
    <location>
        <begin position="173"/>
        <end position="192"/>
    </location>
</feature>
<dbReference type="NCBIfam" id="TIGR00711">
    <property type="entry name" value="efflux_EmrB"/>
    <property type="match status" value="1"/>
</dbReference>
<feature type="transmembrane region" description="Helical" evidence="7">
    <location>
        <begin position="364"/>
        <end position="390"/>
    </location>
</feature>
<evidence type="ECO:0000259" key="8">
    <source>
        <dbReference type="PROSITE" id="PS50850"/>
    </source>
</evidence>
<feature type="transmembrane region" description="Helical" evidence="7">
    <location>
        <begin position="339"/>
        <end position="358"/>
    </location>
</feature>
<evidence type="ECO:0000256" key="6">
    <source>
        <dbReference type="ARBA" id="ARBA00023136"/>
    </source>
</evidence>
<dbReference type="GO" id="GO:0022857">
    <property type="term" value="F:transmembrane transporter activity"/>
    <property type="evidence" value="ECO:0007669"/>
    <property type="project" value="InterPro"/>
</dbReference>
<dbReference type="InterPro" id="IPR004638">
    <property type="entry name" value="EmrB-like"/>
</dbReference>
<dbReference type="InterPro" id="IPR011701">
    <property type="entry name" value="MFS"/>
</dbReference>
<feature type="transmembrane region" description="Helical" evidence="7">
    <location>
        <begin position="114"/>
        <end position="135"/>
    </location>
</feature>
<feature type="transmembrane region" description="Helical" evidence="7">
    <location>
        <begin position="305"/>
        <end position="327"/>
    </location>
</feature>
<keyword evidence="3" id="KW-1003">Cell membrane</keyword>
<name>A0A1I0Z7B7_9BACI</name>
<feature type="transmembrane region" description="Helical" evidence="7">
    <location>
        <begin position="147"/>
        <end position="167"/>
    </location>
</feature>
<accession>A0A1I0Z7B7</accession>
<dbReference type="CDD" id="cd17503">
    <property type="entry name" value="MFS_LmrB_MDR_like"/>
    <property type="match status" value="1"/>
</dbReference>
<gene>
    <name evidence="9" type="ORF">SAMN04488072_11020</name>
</gene>
<feature type="transmembrane region" description="Helical" evidence="7">
    <location>
        <begin position="57"/>
        <end position="78"/>
    </location>
</feature>
<dbReference type="RefSeq" id="WP_090238685.1">
    <property type="nucleotide sequence ID" value="NZ_FOJW01000010.1"/>
</dbReference>
<evidence type="ECO:0000313" key="9">
    <source>
        <dbReference type="EMBL" id="SFB21504.1"/>
    </source>
</evidence>
<feature type="transmembrane region" description="Helical" evidence="7">
    <location>
        <begin position="21"/>
        <end position="45"/>
    </location>
</feature>
<feature type="transmembrane region" description="Helical" evidence="7">
    <location>
        <begin position="235"/>
        <end position="254"/>
    </location>
</feature>
<keyword evidence="10" id="KW-1185">Reference proteome</keyword>
<dbReference type="InterPro" id="IPR020846">
    <property type="entry name" value="MFS_dom"/>
</dbReference>
<proteinExistence type="predicted"/>
<dbReference type="OrthoDB" id="9816041at2"/>
<evidence type="ECO:0000256" key="3">
    <source>
        <dbReference type="ARBA" id="ARBA00022475"/>
    </source>
</evidence>
<dbReference type="STRING" id="237679.SAMN04488072_11020"/>
<dbReference type="GO" id="GO:0005886">
    <property type="term" value="C:plasma membrane"/>
    <property type="evidence" value="ECO:0007669"/>
    <property type="project" value="UniProtKB-SubCell"/>
</dbReference>
<dbReference type="PRINTS" id="PR01036">
    <property type="entry name" value="TCRTETB"/>
</dbReference>
<evidence type="ECO:0000256" key="1">
    <source>
        <dbReference type="ARBA" id="ARBA00004651"/>
    </source>
</evidence>
<dbReference type="PANTHER" id="PTHR42718">
    <property type="entry name" value="MAJOR FACILITATOR SUPERFAMILY MULTIDRUG TRANSPORTER MFSC"/>
    <property type="match status" value="1"/>
</dbReference>
<dbReference type="Pfam" id="PF07690">
    <property type="entry name" value="MFS_1"/>
    <property type="match status" value="1"/>
</dbReference>
<dbReference type="InterPro" id="IPR036259">
    <property type="entry name" value="MFS_trans_sf"/>
</dbReference>
<sequence length="472" mass="51026">MGDSQENQQQKNQAKRTTLMLVLISGAFAAILNQTLLATALPHIMSDLDLSESTAQWLTSIFMLVNGIMIPVTALLIGRFTTRGLFLTAMGLFGLGTVICAFAPNFGILMVGRVVQASGAGIIMPLMQTILMLLYPVEKRGSAMGMFGLVIAFAPAIGPTLSGWLVEHLPWRSLFYVVFPIVVVDIIIAYFLLRNVTERTYPRVDVLSIILSSFGFGGLLYGFSLAGSDPEGWGSSHVIISMVIGAVTVTWFIFRQLKLREPILEFRIFKYKMFTLSTALGMVVFMAMIGAATVLPILMQNMLGFSAFDSGLALLPGAAVMGLMNPITGRMFDKFGAKWLAVIGLIIVSATTFMFTTMTTETTFAYIATVNAFRMLGVAMVMMPVTTAGLNELPNKMMPHGTAMNNTMRQVSGAVGTAMMVTVMSNSAIPEQGLEGAVHGVNISFLVVGFIAIVGLIMAFFIKNPEHNKNVA</sequence>
<keyword evidence="2" id="KW-0813">Transport</keyword>
<feature type="domain" description="Major facilitator superfamily (MFS) profile" evidence="8">
    <location>
        <begin position="19"/>
        <end position="467"/>
    </location>
</feature>
<dbReference type="Gene3D" id="1.20.1250.20">
    <property type="entry name" value="MFS general substrate transporter like domains"/>
    <property type="match status" value="1"/>
</dbReference>
<feature type="transmembrane region" description="Helical" evidence="7">
    <location>
        <begin position="274"/>
        <end position="299"/>
    </location>
</feature>
<keyword evidence="4 7" id="KW-0812">Transmembrane</keyword>
<comment type="subcellular location">
    <subcellularLocation>
        <location evidence="1">Cell membrane</location>
        <topology evidence="1">Multi-pass membrane protein</topology>
    </subcellularLocation>
</comment>
<feature type="transmembrane region" description="Helical" evidence="7">
    <location>
        <begin position="441"/>
        <end position="462"/>
    </location>
</feature>
<dbReference type="Gene3D" id="1.20.1720.10">
    <property type="entry name" value="Multidrug resistance protein D"/>
    <property type="match status" value="1"/>
</dbReference>
<organism evidence="9 10">
    <name type="scientific">Lentibacillus halodurans</name>
    <dbReference type="NCBI Taxonomy" id="237679"/>
    <lineage>
        <taxon>Bacteria</taxon>
        <taxon>Bacillati</taxon>
        <taxon>Bacillota</taxon>
        <taxon>Bacilli</taxon>
        <taxon>Bacillales</taxon>
        <taxon>Bacillaceae</taxon>
        <taxon>Lentibacillus</taxon>
    </lineage>
</organism>
<evidence type="ECO:0000313" key="10">
    <source>
        <dbReference type="Proteomes" id="UP000198642"/>
    </source>
</evidence>
<evidence type="ECO:0000256" key="4">
    <source>
        <dbReference type="ARBA" id="ARBA00022692"/>
    </source>
</evidence>
<evidence type="ECO:0000256" key="5">
    <source>
        <dbReference type="ARBA" id="ARBA00022989"/>
    </source>
</evidence>
<keyword evidence="6 7" id="KW-0472">Membrane</keyword>
<dbReference type="SUPFAM" id="SSF103473">
    <property type="entry name" value="MFS general substrate transporter"/>
    <property type="match status" value="1"/>
</dbReference>
<feature type="transmembrane region" description="Helical" evidence="7">
    <location>
        <begin position="411"/>
        <end position="429"/>
    </location>
</feature>
<evidence type="ECO:0000256" key="2">
    <source>
        <dbReference type="ARBA" id="ARBA00022448"/>
    </source>
</evidence>
<dbReference type="PROSITE" id="PS50850">
    <property type="entry name" value="MFS"/>
    <property type="match status" value="1"/>
</dbReference>
<dbReference type="AlphaFoldDB" id="A0A1I0Z7B7"/>
<dbReference type="Proteomes" id="UP000198642">
    <property type="component" value="Unassembled WGS sequence"/>
</dbReference>
<reference evidence="9 10" key="1">
    <citation type="submission" date="2016-10" db="EMBL/GenBank/DDBJ databases">
        <authorList>
            <person name="de Groot N.N."/>
        </authorList>
    </citation>
    <scope>NUCLEOTIDE SEQUENCE [LARGE SCALE GENOMIC DNA]</scope>
    <source>
        <strain evidence="9 10">CGMCC 1.3702</strain>
    </source>
</reference>